<comment type="caution">
    <text evidence="2">The sequence shown here is derived from an EMBL/GenBank/DDBJ whole genome shotgun (WGS) entry which is preliminary data.</text>
</comment>
<evidence type="ECO:0000313" key="2">
    <source>
        <dbReference type="EMBL" id="CAK9051580.1"/>
    </source>
</evidence>
<dbReference type="EMBL" id="CAXAMM010022225">
    <property type="protein sequence ID" value="CAK9051580.1"/>
    <property type="molecule type" value="Genomic_DNA"/>
</dbReference>
<evidence type="ECO:0000313" key="1">
    <source>
        <dbReference type="EMBL" id="CAK9051204.1"/>
    </source>
</evidence>
<organism evidence="2 3">
    <name type="scientific">Durusdinium trenchii</name>
    <dbReference type="NCBI Taxonomy" id="1381693"/>
    <lineage>
        <taxon>Eukaryota</taxon>
        <taxon>Sar</taxon>
        <taxon>Alveolata</taxon>
        <taxon>Dinophyceae</taxon>
        <taxon>Suessiales</taxon>
        <taxon>Symbiodiniaceae</taxon>
        <taxon>Durusdinium</taxon>
    </lineage>
</organism>
<reference evidence="2 3" key="1">
    <citation type="submission" date="2024-02" db="EMBL/GenBank/DDBJ databases">
        <authorList>
            <person name="Chen Y."/>
            <person name="Shah S."/>
            <person name="Dougan E. K."/>
            <person name="Thang M."/>
            <person name="Chan C."/>
        </authorList>
    </citation>
    <scope>NUCLEOTIDE SEQUENCE [LARGE SCALE GENOMIC DNA]</scope>
</reference>
<evidence type="ECO:0000313" key="3">
    <source>
        <dbReference type="Proteomes" id="UP001642464"/>
    </source>
</evidence>
<name>A0ABP0MJB1_9DINO</name>
<proteinExistence type="predicted"/>
<protein>
    <submittedName>
        <fullName evidence="2">WD_REPEATS_REGION domain-containing protein</fullName>
    </submittedName>
</protein>
<dbReference type="Proteomes" id="UP001642464">
    <property type="component" value="Unassembled WGS sequence"/>
</dbReference>
<dbReference type="EMBL" id="CAXAMM010022112">
    <property type="protein sequence ID" value="CAK9051204.1"/>
    <property type="molecule type" value="Genomic_DNA"/>
</dbReference>
<gene>
    <name evidence="1" type="ORF">SCF082_LOCUS28130</name>
    <name evidence="2" type="ORF">SCF082_LOCUS28307</name>
</gene>
<accession>A0ABP0MJB1</accession>
<sequence length="281" mass="31935">MRPLDASTTVSESDWFHAGQYFELLKKHCQKWTGQQRFSCVDVFSHSRRFETQFKKGGLEAASYDIQNNPEHDITTCYGFLVLLDMGLGLLDAGLMPCAPPCSLYVGISQSVHRRFAWNLLGDTSRQCVRLSNLILANFVVFLLLMKTFRPNVFIIVEQPVSSWLFKQKNFVDVAKKWSLCRHLTNMGLFGGDLLKPTHLMSNLPTLTSVERRATKSAKAKFDSRISRKKQRAIEKGQRVKVYYVRSASGKFSGGPDLSLSAVYPHAFILGVYKAWQRQVL</sequence>
<keyword evidence="3" id="KW-1185">Reference proteome</keyword>